<organism evidence="1 2">
    <name type="scientific">Acrocarpospora macrocephala</name>
    <dbReference type="NCBI Taxonomy" id="150177"/>
    <lineage>
        <taxon>Bacteria</taxon>
        <taxon>Bacillati</taxon>
        <taxon>Actinomycetota</taxon>
        <taxon>Actinomycetes</taxon>
        <taxon>Streptosporangiales</taxon>
        <taxon>Streptosporangiaceae</taxon>
        <taxon>Acrocarpospora</taxon>
    </lineage>
</organism>
<sequence>MIVVLNEDAARAALAKGMLSCPACPARLGPWGSARTRAVRQADGPHSVRPARARCRGCGVTHVLIPVACPPRSGYGLSIVGTALLSHAAQGLGHRPIAAGLQIPEETVRRWLRQARRSVDRIRRRAAGALFHIDPDMFGRLAPLRSALADALNMLFAAAVATARRHRLESVCLWRIAAMICGGHFLADARAD</sequence>
<dbReference type="EMBL" id="BLAE01000006">
    <property type="protein sequence ID" value="GES07357.1"/>
    <property type="molecule type" value="Genomic_DNA"/>
</dbReference>
<protein>
    <submittedName>
        <fullName evidence="1">Uncharacterized protein</fullName>
    </submittedName>
</protein>
<dbReference type="Proteomes" id="UP000331127">
    <property type="component" value="Unassembled WGS sequence"/>
</dbReference>
<proteinExistence type="predicted"/>
<name>A0A5M3WE68_9ACTN</name>
<comment type="caution">
    <text evidence="1">The sequence shown here is derived from an EMBL/GenBank/DDBJ whole genome shotgun (WGS) entry which is preliminary data.</text>
</comment>
<dbReference type="OrthoDB" id="3694837at2"/>
<keyword evidence="2" id="KW-1185">Reference proteome</keyword>
<gene>
    <name evidence="1" type="ORF">Amac_009520</name>
</gene>
<dbReference type="AlphaFoldDB" id="A0A5M3WE68"/>
<reference evidence="1 2" key="1">
    <citation type="submission" date="2019-10" db="EMBL/GenBank/DDBJ databases">
        <title>Whole genome shotgun sequence of Acrocarpospora macrocephala NBRC 16266.</title>
        <authorList>
            <person name="Ichikawa N."/>
            <person name="Kimura A."/>
            <person name="Kitahashi Y."/>
            <person name="Komaki H."/>
            <person name="Oguchi A."/>
        </authorList>
    </citation>
    <scope>NUCLEOTIDE SEQUENCE [LARGE SCALE GENOMIC DNA]</scope>
    <source>
        <strain evidence="1 2">NBRC 16266</strain>
    </source>
</reference>
<accession>A0A5M3WE68</accession>
<dbReference type="RefSeq" id="WP_155353073.1">
    <property type="nucleotide sequence ID" value="NZ_BAAAHL010000012.1"/>
</dbReference>
<evidence type="ECO:0000313" key="1">
    <source>
        <dbReference type="EMBL" id="GES07357.1"/>
    </source>
</evidence>
<evidence type="ECO:0000313" key="2">
    <source>
        <dbReference type="Proteomes" id="UP000331127"/>
    </source>
</evidence>